<accession>A0A2M7AQ83</accession>
<sequence>MDSFKKVLLPILLVIIFITVAGMFYRKMQELPVAQVIKTVKIGNASIKAEVADSDAERQKGLSGRSALGKDSGMLFVISNGKATPTFWMKDMKFAIDIIWIHSSSGDVKAGKIVQIDKNVEPQTGSTPDSKLKLYSSKSAVDYVLEVNSGYSDLHNIKVGDSLLIE</sequence>
<keyword evidence="1" id="KW-0472">Membrane</keyword>
<feature type="transmembrane region" description="Helical" evidence="1">
    <location>
        <begin position="7"/>
        <end position="25"/>
    </location>
</feature>
<organism evidence="2 3">
    <name type="scientific">Candidatus Woesebacteria bacterium CG06_land_8_20_14_3_00_39_27</name>
    <dbReference type="NCBI Taxonomy" id="1975057"/>
    <lineage>
        <taxon>Bacteria</taxon>
        <taxon>Candidatus Woeseibacteriota</taxon>
    </lineage>
</organism>
<dbReference type="Pfam" id="PF02643">
    <property type="entry name" value="DUF192"/>
    <property type="match status" value="1"/>
</dbReference>
<keyword evidence="1" id="KW-0812">Transmembrane</keyword>
<dbReference type="AlphaFoldDB" id="A0A2M7AQ83"/>
<evidence type="ECO:0000313" key="3">
    <source>
        <dbReference type="Proteomes" id="UP000230972"/>
    </source>
</evidence>
<comment type="caution">
    <text evidence="2">The sequence shown here is derived from an EMBL/GenBank/DDBJ whole genome shotgun (WGS) entry which is preliminary data.</text>
</comment>
<gene>
    <name evidence="2" type="ORF">COS80_01295</name>
</gene>
<evidence type="ECO:0000256" key="1">
    <source>
        <dbReference type="SAM" id="Phobius"/>
    </source>
</evidence>
<evidence type="ECO:0000313" key="2">
    <source>
        <dbReference type="EMBL" id="PIU71791.1"/>
    </source>
</evidence>
<dbReference type="PANTHER" id="PTHR37953:SF1">
    <property type="entry name" value="UPF0127 PROTEIN MJ1496"/>
    <property type="match status" value="1"/>
</dbReference>
<dbReference type="PANTHER" id="PTHR37953">
    <property type="entry name" value="UPF0127 PROTEIN MJ1496"/>
    <property type="match status" value="1"/>
</dbReference>
<dbReference type="InterPro" id="IPR038695">
    <property type="entry name" value="Saro_0823-like_sf"/>
</dbReference>
<dbReference type="Proteomes" id="UP000230972">
    <property type="component" value="Unassembled WGS sequence"/>
</dbReference>
<dbReference type="EMBL" id="PEWC01000029">
    <property type="protein sequence ID" value="PIU71791.1"/>
    <property type="molecule type" value="Genomic_DNA"/>
</dbReference>
<reference evidence="3" key="1">
    <citation type="submission" date="2017-09" db="EMBL/GenBank/DDBJ databases">
        <title>Depth-based differentiation of microbial function through sediment-hosted aquifers and enrichment of novel symbionts in the deep terrestrial subsurface.</title>
        <authorList>
            <person name="Probst A.J."/>
            <person name="Ladd B."/>
            <person name="Jarett J.K."/>
            <person name="Geller-Mcgrath D.E."/>
            <person name="Sieber C.M.K."/>
            <person name="Emerson J.B."/>
            <person name="Anantharaman K."/>
            <person name="Thomas B.C."/>
            <person name="Malmstrom R."/>
            <person name="Stieglmeier M."/>
            <person name="Klingl A."/>
            <person name="Woyke T."/>
            <person name="Ryan C.M."/>
            <person name="Banfield J.F."/>
        </authorList>
    </citation>
    <scope>NUCLEOTIDE SEQUENCE [LARGE SCALE GENOMIC DNA]</scope>
</reference>
<protein>
    <recommendedName>
        <fullName evidence="4">DUF192 domain-containing protein</fullName>
    </recommendedName>
</protein>
<dbReference type="Gene3D" id="2.60.120.1140">
    <property type="entry name" value="Protein of unknown function DUF192"/>
    <property type="match status" value="1"/>
</dbReference>
<keyword evidence="1" id="KW-1133">Transmembrane helix</keyword>
<name>A0A2M7AQ83_9BACT</name>
<dbReference type="InterPro" id="IPR003795">
    <property type="entry name" value="DUF192"/>
</dbReference>
<proteinExistence type="predicted"/>
<evidence type="ECO:0008006" key="4">
    <source>
        <dbReference type="Google" id="ProtNLM"/>
    </source>
</evidence>